<dbReference type="CDD" id="cd00464">
    <property type="entry name" value="SK"/>
    <property type="match status" value="1"/>
</dbReference>
<keyword evidence="2 7" id="KW-0808">Transferase</keyword>
<dbReference type="GO" id="GO:0000287">
    <property type="term" value="F:magnesium ion binding"/>
    <property type="evidence" value="ECO:0007669"/>
    <property type="project" value="UniProtKB-UniRule"/>
</dbReference>
<dbReference type="Gene3D" id="3.40.50.300">
    <property type="entry name" value="P-loop containing nucleotide triphosphate hydrolases"/>
    <property type="match status" value="1"/>
</dbReference>
<keyword evidence="5 7" id="KW-0067">ATP-binding</keyword>
<keyword evidence="10" id="KW-1185">Reference proteome</keyword>
<comment type="similarity">
    <text evidence="7">Belongs to the shikimate kinase family.</text>
</comment>
<dbReference type="EMBL" id="MCRJ01000115">
    <property type="protein sequence ID" value="ODN69022.1"/>
    <property type="molecule type" value="Genomic_DNA"/>
</dbReference>
<dbReference type="AlphaFoldDB" id="A0A1E3GY95"/>
<dbReference type="Pfam" id="PF01202">
    <property type="entry name" value="SKI"/>
    <property type="match status" value="1"/>
</dbReference>
<dbReference type="PANTHER" id="PTHR21087">
    <property type="entry name" value="SHIKIMATE KINASE"/>
    <property type="match status" value="1"/>
</dbReference>
<proteinExistence type="inferred from homology"/>
<dbReference type="PRINTS" id="PR01100">
    <property type="entry name" value="SHIKIMTKNASE"/>
</dbReference>
<sequence length="211" mass="22536">MMDQTTEAAGAAPSETSGPGTEAGRITSRLGGRSVVLVGMMGAGKTSVGKRLAARLGLGFVDADHAIEEAANKSVAEIFAQHGESYFRAGERKVIARLLREGRRVIATGGGAYMNPDTRAAISGAAVSIWLKADAAVLFDRVKRRPTRPLLQTTDPEGTLRRLVGERYPVYAAADITVLSRDVPHEAVVEEVIAALDDWLGREAARQPEER</sequence>
<dbReference type="InterPro" id="IPR000623">
    <property type="entry name" value="Shikimate_kinase/TSH1"/>
</dbReference>
<feature type="region of interest" description="Disordered" evidence="8">
    <location>
        <begin position="1"/>
        <end position="26"/>
    </location>
</feature>
<feature type="binding site" evidence="7">
    <location>
        <position position="110"/>
    </location>
    <ligand>
        <name>substrate</name>
    </ligand>
</feature>
<keyword evidence="7" id="KW-0963">Cytoplasm</keyword>
<dbReference type="GO" id="GO:0008652">
    <property type="term" value="P:amino acid biosynthetic process"/>
    <property type="evidence" value="ECO:0007669"/>
    <property type="project" value="UniProtKB-KW"/>
</dbReference>
<dbReference type="InterPro" id="IPR031322">
    <property type="entry name" value="Shikimate/glucono_kinase"/>
</dbReference>
<evidence type="ECO:0000313" key="9">
    <source>
        <dbReference type="EMBL" id="ODN69022.1"/>
    </source>
</evidence>
<organism evidence="9 10">
    <name type="scientific">Methylobrevis pamukkalensis</name>
    <dbReference type="NCBI Taxonomy" id="1439726"/>
    <lineage>
        <taxon>Bacteria</taxon>
        <taxon>Pseudomonadati</taxon>
        <taxon>Pseudomonadota</taxon>
        <taxon>Alphaproteobacteria</taxon>
        <taxon>Hyphomicrobiales</taxon>
        <taxon>Pleomorphomonadaceae</taxon>
        <taxon>Methylobrevis</taxon>
    </lineage>
</organism>
<accession>A0A1E3GY95</accession>
<feature type="binding site" evidence="7">
    <location>
        <position position="64"/>
    </location>
    <ligand>
        <name>substrate</name>
    </ligand>
</feature>
<evidence type="ECO:0000313" key="10">
    <source>
        <dbReference type="Proteomes" id="UP000094622"/>
    </source>
</evidence>
<keyword evidence="4 7" id="KW-0418">Kinase</keyword>
<feature type="binding site" evidence="7">
    <location>
        <position position="167"/>
    </location>
    <ligand>
        <name>substrate</name>
    </ligand>
</feature>
<gene>
    <name evidence="7 9" type="primary">aroK</name>
    <name evidence="9" type="ORF">A6302_03672</name>
</gene>
<comment type="function">
    <text evidence="7">Catalyzes the specific phosphorylation of the 3-hydroxyl group of shikimic acid using ATP as a cosubstrate.</text>
</comment>
<dbReference type="UniPathway" id="UPA00053">
    <property type="reaction ID" value="UER00088"/>
</dbReference>
<feature type="binding site" evidence="7">
    <location>
        <begin position="42"/>
        <end position="47"/>
    </location>
    <ligand>
        <name>ATP</name>
        <dbReference type="ChEBI" id="CHEBI:30616"/>
    </ligand>
</feature>
<keyword evidence="7" id="KW-0479">Metal-binding</keyword>
<evidence type="ECO:0000256" key="1">
    <source>
        <dbReference type="ARBA" id="ARBA00022605"/>
    </source>
</evidence>
<comment type="caution">
    <text evidence="9">The sequence shown here is derived from an EMBL/GenBank/DDBJ whole genome shotgun (WGS) entry which is preliminary data.</text>
</comment>
<dbReference type="GO" id="GO:0009073">
    <property type="term" value="P:aromatic amino acid family biosynthetic process"/>
    <property type="evidence" value="ECO:0007669"/>
    <property type="project" value="UniProtKB-KW"/>
</dbReference>
<dbReference type="GO" id="GO:0005524">
    <property type="term" value="F:ATP binding"/>
    <property type="evidence" value="ECO:0007669"/>
    <property type="project" value="UniProtKB-UniRule"/>
</dbReference>
<evidence type="ECO:0000256" key="8">
    <source>
        <dbReference type="SAM" id="MobiDB-lite"/>
    </source>
</evidence>
<keyword evidence="6 7" id="KW-0057">Aromatic amino acid biosynthesis</keyword>
<dbReference type="PANTHER" id="PTHR21087:SF16">
    <property type="entry name" value="SHIKIMATE KINASE 1, CHLOROPLASTIC"/>
    <property type="match status" value="1"/>
</dbReference>
<feature type="binding site" evidence="7">
    <location>
        <position position="46"/>
    </location>
    <ligand>
        <name>Mg(2+)</name>
        <dbReference type="ChEBI" id="CHEBI:18420"/>
    </ligand>
</feature>
<comment type="catalytic activity">
    <reaction evidence="7">
        <text>shikimate + ATP = 3-phosphoshikimate + ADP + H(+)</text>
        <dbReference type="Rhea" id="RHEA:13121"/>
        <dbReference type="ChEBI" id="CHEBI:15378"/>
        <dbReference type="ChEBI" id="CHEBI:30616"/>
        <dbReference type="ChEBI" id="CHEBI:36208"/>
        <dbReference type="ChEBI" id="CHEBI:145989"/>
        <dbReference type="ChEBI" id="CHEBI:456216"/>
        <dbReference type="EC" id="2.7.1.71"/>
    </reaction>
</comment>
<evidence type="ECO:0000256" key="3">
    <source>
        <dbReference type="ARBA" id="ARBA00022741"/>
    </source>
</evidence>
<keyword evidence="3 7" id="KW-0547">Nucleotide-binding</keyword>
<comment type="subcellular location">
    <subcellularLocation>
        <location evidence="7">Cytoplasm</location>
    </subcellularLocation>
</comment>
<dbReference type="InterPro" id="IPR027417">
    <property type="entry name" value="P-loop_NTPase"/>
</dbReference>
<reference evidence="9 10" key="1">
    <citation type="submission" date="2016-07" db="EMBL/GenBank/DDBJ databases">
        <title>Draft Genome Sequence of Methylobrevis pamukkalensis PK2.</title>
        <authorList>
            <person name="Vasilenko O.V."/>
            <person name="Doronina N.V."/>
            <person name="Shmareva M.N."/>
            <person name="Tarlachkov S.V."/>
            <person name="Mustakhimov I."/>
            <person name="Trotsenko Y.A."/>
        </authorList>
    </citation>
    <scope>NUCLEOTIDE SEQUENCE [LARGE SCALE GENOMIC DNA]</scope>
    <source>
        <strain evidence="9 10">PK2</strain>
    </source>
</reference>
<dbReference type="EC" id="2.7.1.71" evidence="7"/>
<dbReference type="NCBIfam" id="NF010552">
    <property type="entry name" value="PRK13946.1"/>
    <property type="match status" value="1"/>
</dbReference>
<dbReference type="Proteomes" id="UP000094622">
    <property type="component" value="Unassembled WGS sequence"/>
</dbReference>
<comment type="caution">
    <text evidence="7">Lacks conserved residue(s) required for the propagation of feature annotation.</text>
</comment>
<evidence type="ECO:0000256" key="7">
    <source>
        <dbReference type="HAMAP-Rule" id="MF_00109"/>
    </source>
</evidence>
<dbReference type="GO" id="GO:0004765">
    <property type="term" value="F:shikimate kinase activity"/>
    <property type="evidence" value="ECO:0007669"/>
    <property type="project" value="UniProtKB-UniRule"/>
</dbReference>
<keyword evidence="1 7" id="KW-0028">Amino-acid biosynthesis</keyword>
<comment type="cofactor">
    <cofactor evidence="7">
        <name>Mg(2+)</name>
        <dbReference type="ChEBI" id="CHEBI:18420"/>
    </cofactor>
    <text evidence="7">Binds 1 Mg(2+) ion per subunit.</text>
</comment>
<comment type="subunit">
    <text evidence="7">Monomer.</text>
</comment>
<name>A0A1E3GY95_9HYPH</name>
<dbReference type="RefSeq" id="WP_425349172.1">
    <property type="nucleotide sequence ID" value="NZ_MCRJ01000115.1"/>
</dbReference>
<protein>
    <recommendedName>
        <fullName evidence="7">Shikimate kinase</fullName>
        <shortName evidence="7">SK</shortName>
        <ecNumber evidence="7">2.7.1.71</ecNumber>
    </recommendedName>
</protein>
<evidence type="ECO:0000256" key="6">
    <source>
        <dbReference type="ARBA" id="ARBA00023141"/>
    </source>
</evidence>
<comment type="pathway">
    <text evidence="7">Metabolic intermediate biosynthesis; chorismate biosynthesis; chorismate from D-erythrose 4-phosphate and phosphoenolpyruvate: step 5/7.</text>
</comment>
<dbReference type="GO" id="GO:0005829">
    <property type="term" value="C:cytosol"/>
    <property type="evidence" value="ECO:0007669"/>
    <property type="project" value="TreeGrafter"/>
</dbReference>
<evidence type="ECO:0000256" key="5">
    <source>
        <dbReference type="ARBA" id="ARBA00022840"/>
    </source>
</evidence>
<feature type="binding site" evidence="7">
    <location>
        <position position="148"/>
    </location>
    <ligand>
        <name>ATP</name>
        <dbReference type="ChEBI" id="CHEBI:30616"/>
    </ligand>
</feature>
<dbReference type="PATRIC" id="fig|1439726.3.peg.3870"/>
<evidence type="ECO:0000256" key="2">
    <source>
        <dbReference type="ARBA" id="ARBA00022679"/>
    </source>
</evidence>
<dbReference type="GO" id="GO:0009423">
    <property type="term" value="P:chorismate biosynthetic process"/>
    <property type="evidence" value="ECO:0007669"/>
    <property type="project" value="UniProtKB-UniRule"/>
</dbReference>
<feature type="binding site" evidence="7">
    <location>
        <position position="88"/>
    </location>
    <ligand>
        <name>substrate</name>
    </ligand>
</feature>
<dbReference type="SUPFAM" id="SSF52540">
    <property type="entry name" value="P-loop containing nucleoside triphosphate hydrolases"/>
    <property type="match status" value="1"/>
</dbReference>
<evidence type="ECO:0000256" key="4">
    <source>
        <dbReference type="ARBA" id="ARBA00022777"/>
    </source>
</evidence>
<keyword evidence="7" id="KW-0460">Magnesium</keyword>
<dbReference type="HAMAP" id="MF_00109">
    <property type="entry name" value="Shikimate_kinase"/>
    <property type="match status" value="1"/>
</dbReference>